<dbReference type="AlphaFoldDB" id="A0A6I1GBY4"/>
<dbReference type="Pfam" id="PF00528">
    <property type="entry name" value="BPD_transp_1"/>
    <property type="match status" value="1"/>
</dbReference>
<dbReference type="Proteomes" id="UP000468413">
    <property type="component" value="Unassembled WGS sequence"/>
</dbReference>
<evidence type="ECO:0000256" key="6">
    <source>
        <dbReference type="ARBA" id="ARBA00023136"/>
    </source>
</evidence>
<keyword evidence="3" id="KW-1003">Cell membrane</keyword>
<evidence type="ECO:0000256" key="2">
    <source>
        <dbReference type="ARBA" id="ARBA00022448"/>
    </source>
</evidence>
<evidence type="ECO:0000256" key="8">
    <source>
        <dbReference type="SAM" id="MobiDB-lite"/>
    </source>
</evidence>
<keyword evidence="11" id="KW-1185">Reference proteome</keyword>
<dbReference type="GO" id="GO:0055085">
    <property type="term" value="P:transmembrane transport"/>
    <property type="evidence" value="ECO:0007669"/>
    <property type="project" value="InterPro"/>
</dbReference>
<dbReference type="Gene3D" id="1.10.3720.10">
    <property type="entry name" value="MetI-like"/>
    <property type="match status" value="1"/>
</dbReference>
<evidence type="ECO:0000259" key="9">
    <source>
        <dbReference type="PROSITE" id="PS50928"/>
    </source>
</evidence>
<dbReference type="InterPro" id="IPR000515">
    <property type="entry name" value="MetI-like"/>
</dbReference>
<feature type="transmembrane region" description="Helical" evidence="7">
    <location>
        <begin position="300"/>
        <end position="323"/>
    </location>
</feature>
<comment type="subcellular location">
    <subcellularLocation>
        <location evidence="1 7">Cell membrane</location>
        <topology evidence="1 7">Multi-pass membrane protein</topology>
    </subcellularLocation>
</comment>
<evidence type="ECO:0000256" key="4">
    <source>
        <dbReference type="ARBA" id="ARBA00022692"/>
    </source>
</evidence>
<dbReference type="EMBL" id="WBVS01000001">
    <property type="protein sequence ID" value="KAB7789153.1"/>
    <property type="molecule type" value="Genomic_DNA"/>
</dbReference>
<evidence type="ECO:0000256" key="3">
    <source>
        <dbReference type="ARBA" id="ARBA00022475"/>
    </source>
</evidence>
<feature type="transmembrane region" description="Helical" evidence="7">
    <location>
        <begin position="99"/>
        <end position="128"/>
    </location>
</feature>
<feature type="transmembrane region" description="Helical" evidence="7">
    <location>
        <begin position="47"/>
        <end position="72"/>
    </location>
</feature>
<dbReference type="RefSeq" id="WP_226803219.1">
    <property type="nucleotide sequence ID" value="NZ_WBVS01000001.1"/>
</dbReference>
<reference evidence="10 11" key="1">
    <citation type="submission" date="2019-09" db="EMBL/GenBank/DDBJ databases">
        <title>Characterization of the phylogenetic diversity of two novel species belonging to the genus Bifidobacterium: Bifidobacterium cebidarum sp. nov. and Bifidobacterium leontopitheci sp. nov.</title>
        <authorList>
            <person name="Lugli G.A."/>
            <person name="Duranti S."/>
            <person name="Milani C."/>
            <person name="Turroni F."/>
            <person name="Ventura M."/>
        </authorList>
    </citation>
    <scope>NUCLEOTIDE SEQUENCE [LARGE SCALE GENOMIC DNA]</scope>
    <source>
        <strain evidence="10 11">LMG 31469</strain>
    </source>
</reference>
<organism evidence="10 11">
    <name type="scientific">Bifidobacterium cebidarum</name>
    <dbReference type="NCBI Taxonomy" id="2650773"/>
    <lineage>
        <taxon>Bacteria</taxon>
        <taxon>Bacillati</taxon>
        <taxon>Actinomycetota</taxon>
        <taxon>Actinomycetes</taxon>
        <taxon>Bifidobacteriales</taxon>
        <taxon>Bifidobacteriaceae</taxon>
        <taxon>Bifidobacterium</taxon>
    </lineage>
</organism>
<dbReference type="InterPro" id="IPR035906">
    <property type="entry name" value="MetI-like_sf"/>
</dbReference>
<dbReference type="SUPFAM" id="SSF160964">
    <property type="entry name" value="MalF N-terminal region-like"/>
    <property type="match status" value="1"/>
</dbReference>
<dbReference type="PANTHER" id="PTHR30193">
    <property type="entry name" value="ABC TRANSPORTER PERMEASE PROTEIN"/>
    <property type="match status" value="1"/>
</dbReference>
<keyword evidence="2 7" id="KW-0813">Transport</keyword>
<keyword evidence="5 7" id="KW-1133">Transmembrane helix</keyword>
<name>A0A6I1GBY4_9BIFI</name>
<dbReference type="GO" id="GO:0005886">
    <property type="term" value="C:plasma membrane"/>
    <property type="evidence" value="ECO:0007669"/>
    <property type="project" value="UniProtKB-SubCell"/>
</dbReference>
<evidence type="ECO:0000313" key="11">
    <source>
        <dbReference type="Proteomes" id="UP000468413"/>
    </source>
</evidence>
<evidence type="ECO:0000313" key="10">
    <source>
        <dbReference type="EMBL" id="KAB7789153.1"/>
    </source>
</evidence>
<dbReference type="InterPro" id="IPR051393">
    <property type="entry name" value="ABC_transporter_permease"/>
</dbReference>
<feature type="compositionally biased region" description="Polar residues" evidence="8">
    <location>
        <begin position="1"/>
        <end position="17"/>
    </location>
</feature>
<feature type="transmembrane region" description="Helical" evidence="7">
    <location>
        <begin position="140"/>
        <end position="161"/>
    </location>
</feature>
<dbReference type="CDD" id="cd06261">
    <property type="entry name" value="TM_PBP2"/>
    <property type="match status" value="1"/>
</dbReference>
<dbReference type="SUPFAM" id="SSF161098">
    <property type="entry name" value="MetI-like"/>
    <property type="match status" value="1"/>
</dbReference>
<evidence type="ECO:0000256" key="5">
    <source>
        <dbReference type="ARBA" id="ARBA00022989"/>
    </source>
</evidence>
<protein>
    <submittedName>
        <fullName evidence="10">ABC transporter, putative raffinose/stachyose transporter</fullName>
    </submittedName>
</protein>
<dbReference type="PROSITE" id="PS50928">
    <property type="entry name" value="ABC_TM1"/>
    <property type="match status" value="1"/>
</dbReference>
<comment type="similarity">
    <text evidence="7">Belongs to the binding-protein-dependent transport system permease family.</text>
</comment>
<keyword evidence="6 7" id="KW-0472">Membrane</keyword>
<gene>
    <name evidence="10" type="ORF">F7D08_0103</name>
</gene>
<feature type="region of interest" description="Disordered" evidence="8">
    <location>
        <begin position="1"/>
        <end position="24"/>
    </location>
</feature>
<evidence type="ECO:0000256" key="7">
    <source>
        <dbReference type="RuleBase" id="RU363032"/>
    </source>
</evidence>
<dbReference type="PANTHER" id="PTHR30193:SF41">
    <property type="entry name" value="DIACETYLCHITOBIOSE UPTAKE SYSTEM PERMEASE PROTEIN NGCF"/>
    <property type="match status" value="1"/>
</dbReference>
<comment type="caution">
    <text evidence="10">The sequence shown here is derived from an EMBL/GenBank/DDBJ whole genome shotgun (WGS) entry which is preliminary data.</text>
</comment>
<sequence>MTAQTCNPAMMRQSDSSGDARVGGHDDVRKTPWYKTRGFVESASSTGFLIPVLAVFVVLTLIPLIQTVYYSFTDYTGLNPDVNFVGFDNYRKVFTDPSLLVGLGFTILFALSTTLITTVIAIPLAVLLNTKFYGRSFARSLFFFLGVPSLIVLGMVWSFILSPLKTGALNSVLVSMGLDSVPWLANENLARGCVIFVAIWAAVGWHATLYLAYLQAIPTDLYEQAAVDGASGFQKFIHITLPQLIPGIVVSTFLLITNGLKVYDLPFGMTKGGPGYSTNTITQAIIVHGISQSQYGLGSALAVLFTLACLIVVLGQAALTGAISRRFA</sequence>
<feature type="domain" description="ABC transmembrane type-1" evidence="9">
    <location>
        <begin position="103"/>
        <end position="316"/>
    </location>
</feature>
<accession>A0A6I1GBY4</accession>
<proteinExistence type="inferred from homology"/>
<keyword evidence="4 7" id="KW-0812">Transmembrane</keyword>
<evidence type="ECO:0000256" key="1">
    <source>
        <dbReference type="ARBA" id="ARBA00004651"/>
    </source>
</evidence>
<feature type="transmembrane region" description="Helical" evidence="7">
    <location>
        <begin position="192"/>
        <end position="213"/>
    </location>
</feature>